<evidence type="ECO:0000256" key="1">
    <source>
        <dbReference type="SAM" id="Phobius"/>
    </source>
</evidence>
<keyword evidence="1" id="KW-0472">Membrane</keyword>
<dbReference type="SUPFAM" id="SSF47336">
    <property type="entry name" value="ACP-like"/>
    <property type="match status" value="1"/>
</dbReference>
<evidence type="ECO:0000313" key="3">
    <source>
        <dbReference type="Proteomes" id="UP000094828"/>
    </source>
</evidence>
<keyword evidence="1" id="KW-0812">Transmembrane</keyword>
<evidence type="ECO:0000313" key="2">
    <source>
        <dbReference type="EMBL" id="ODA31329.1"/>
    </source>
</evidence>
<dbReference type="AlphaFoldDB" id="A0A1C3EDM8"/>
<dbReference type="EMBL" id="LYDR01000089">
    <property type="protein sequence ID" value="ODA31329.1"/>
    <property type="molecule type" value="Genomic_DNA"/>
</dbReference>
<dbReference type="OrthoDB" id="291240at2"/>
<dbReference type="InterPro" id="IPR036736">
    <property type="entry name" value="ACP-like_sf"/>
</dbReference>
<dbReference type="Gene3D" id="1.10.1200.10">
    <property type="entry name" value="ACP-like"/>
    <property type="match status" value="1"/>
</dbReference>
<evidence type="ECO:0008006" key="4">
    <source>
        <dbReference type="Google" id="ProtNLM"/>
    </source>
</evidence>
<dbReference type="Proteomes" id="UP000094828">
    <property type="component" value="Unassembled WGS sequence"/>
</dbReference>
<organism evidence="2 3">
    <name type="scientific">Planctopirus hydrillae</name>
    <dbReference type="NCBI Taxonomy" id="1841610"/>
    <lineage>
        <taxon>Bacteria</taxon>
        <taxon>Pseudomonadati</taxon>
        <taxon>Planctomycetota</taxon>
        <taxon>Planctomycetia</taxon>
        <taxon>Planctomycetales</taxon>
        <taxon>Planctomycetaceae</taxon>
        <taxon>Planctopirus</taxon>
    </lineage>
</organism>
<dbReference type="STRING" id="1841610.A6X21_05175"/>
<sequence length="256" mass="28522">MGLEFVEFVMDLEESFDIKLDDKHFSAVKTPRDLAIIIRDQLASEGRIWDESTAIHKSSNLNWTRLPEFRMWTQIKSSLPVSFHRLRPSTRLDQLLPAPRLKSLWQQWQIQAGIPLPELQNPSPDGAAWLALIILLMLLWPAYVVGGALGLSIYLLGSASFVFTVYCISQGVASSKTSLPTGCVTIGDLVRTVVPESDRSLWSHKTLKFRAENGFGTTPYWPLDGIEGRVLNVLCDTLGLAQGSVSSSENFTELFA</sequence>
<keyword evidence="1" id="KW-1133">Transmembrane helix</keyword>
<feature type="transmembrane region" description="Helical" evidence="1">
    <location>
        <begin position="127"/>
        <end position="145"/>
    </location>
</feature>
<keyword evidence="3" id="KW-1185">Reference proteome</keyword>
<feature type="transmembrane region" description="Helical" evidence="1">
    <location>
        <begin position="151"/>
        <end position="169"/>
    </location>
</feature>
<dbReference type="RefSeq" id="WP_068847807.1">
    <property type="nucleotide sequence ID" value="NZ_LYDR01000089.1"/>
</dbReference>
<comment type="caution">
    <text evidence="2">The sequence shown here is derived from an EMBL/GenBank/DDBJ whole genome shotgun (WGS) entry which is preliminary data.</text>
</comment>
<protein>
    <recommendedName>
        <fullName evidence="4">Carrier domain-containing protein</fullName>
    </recommendedName>
</protein>
<gene>
    <name evidence="2" type="ORF">A6X21_05175</name>
</gene>
<reference evidence="2 3" key="1">
    <citation type="submission" date="2016-05" db="EMBL/GenBank/DDBJ databases">
        <title>Genomic and physiological characterization of Planctopirus sp. isolated from fresh water lake.</title>
        <authorList>
            <person name="Subhash Y."/>
            <person name="Ramana C."/>
        </authorList>
    </citation>
    <scope>NUCLEOTIDE SEQUENCE [LARGE SCALE GENOMIC DNA]</scope>
    <source>
        <strain evidence="2 3">JC280</strain>
    </source>
</reference>
<accession>A0A1C3EDM8</accession>
<proteinExistence type="predicted"/>
<name>A0A1C3EDM8_9PLAN</name>